<evidence type="ECO:0000313" key="1">
    <source>
        <dbReference type="EMBL" id="AEO68780.1"/>
    </source>
</evidence>
<dbReference type="EMBL" id="CP003012">
    <property type="protein sequence ID" value="AEO68780.1"/>
    <property type="molecule type" value="Genomic_DNA"/>
</dbReference>
<dbReference type="HOGENOM" id="CLU_2984808_0_0_1"/>
<dbReference type="RefSeq" id="XP_003655116.1">
    <property type="nucleotide sequence ID" value="XM_003655068.1"/>
</dbReference>
<dbReference type="Proteomes" id="UP000008181">
    <property type="component" value="Chromosome 4"/>
</dbReference>
<sequence length="58" mass="6793">NKLFNSQYIMLISDFFQLSPIAEKLLFTNIANLNATKVVDYNIYLAFDYTIELKEVIK</sequence>
<dbReference type="OrthoDB" id="432234at2759"/>
<evidence type="ECO:0000313" key="2">
    <source>
        <dbReference type="Proteomes" id="UP000008181"/>
    </source>
</evidence>
<dbReference type="KEGG" id="ttt:THITE_2054140"/>
<dbReference type="GeneID" id="11520329"/>
<protein>
    <submittedName>
        <fullName evidence="1">Uncharacterized protein</fullName>
    </submittedName>
</protein>
<keyword evidence="2" id="KW-1185">Reference proteome</keyword>
<reference evidence="1 2" key="1">
    <citation type="journal article" date="2011" name="Nat. Biotechnol.">
        <title>Comparative genomic analysis of the thermophilic biomass-degrading fungi Myceliophthora thermophila and Thielavia terrestris.</title>
        <authorList>
            <person name="Berka R.M."/>
            <person name="Grigoriev I.V."/>
            <person name="Otillar R."/>
            <person name="Salamov A."/>
            <person name="Grimwood J."/>
            <person name="Reid I."/>
            <person name="Ishmael N."/>
            <person name="John T."/>
            <person name="Darmond C."/>
            <person name="Moisan M.-C."/>
            <person name="Henrissat B."/>
            <person name="Coutinho P.M."/>
            <person name="Lombard V."/>
            <person name="Natvig D.O."/>
            <person name="Lindquist E."/>
            <person name="Schmutz J."/>
            <person name="Lucas S."/>
            <person name="Harris P."/>
            <person name="Powlowski J."/>
            <person name="Bellemare A."/>
            <person name="Taylor D."/>
            <person name="Butler G."/>
            <person name="de Vries R.P."/>
            <person name="Allijn I.E."/>
            <person name="van den Brink J."/>
            <person name="Ushinsky S."/>
            <person name="Storms R."/>
            <person name="Powell A.J."/>
            <person name="Paulsen I.T."/>
            <person name="Elbourne L.D.H."/>
            <person name="Baker S.E."/>
            <person name="Magnuson J."/>
            <person name="LaBoissiere S."/>
            <person name="Clutterbuck A.J."/>
            <person name="Martinez D."/>
            <person name="Wogulis M."/>
            <person name="de Leon A.L."/>
            <person name="Rey M.W."/>
            <person name="Tsang A."/>
        </authorList>
    </citation>
    <scope>NUCLEOTIDE SEQUENCE [LARGE SCALE GENOMIC DNA]</scope>
    <source>
        <strain evidence="2">ATCC 38088 / NRRL 8126</strain>
    </source>
</reference>
<gene>
    <name evidence="1" type="ORF">THITE_2054140</name>
</gene>
<feature type="non-terminal residue" evidence="1">
    <location>
        <position position="1"/>
    </location>
</feature>
<dbReference type="AlphaFoldDB" id="G2R9Z5"/>
<proteinExistence type="predicted"/>
<accession>G2R9Z5</accession>
<organism evidence="1 2">
    <name type="scientific">Thermothielavioides terrestris (strain ATCC 38088 / NRRL 8126)</name>
    <name type="common">Thielavia terrestris</name>
    <dbReference type="NCBI Taxonomy" id="578455"/>
    <lineage>
        <taxon>Eukaryota</taxon>
        <taxon>Fungi</taxon>
        <taxon>Dikarya</taxon>
        <taxon>Ascomycota</taxon>
        <taxon>Pezizomycotina</taxon>
        <taxon>Sordariomycetes</taxon>
        <taxon>Sordariomycetidae</taxon>
        <taxon>Sordariales</taxon>
        <taxon>Chaetomiaceae</taxon>
        <taxon>Thermothielavioides</taxon>
        <taxon>Thermothielavioides terrestris</taxon>
    </lineage>
</organism>
<name>G2R9Z5_THETT</name>